<protein>
    <submittedName>
        <fullName evidence="2">PiggyBac transposable element-derived protein 4-like</fullName>
    </submittedName>
</protein>
<dbReference type="EMBL" id="VUJU01015576">
    <property type="protein sequence ID" value="KAF0693161.1"/>
    <property type="molecule type" value="Genomic_DNA"/>
</dbReference>
<feature type="non-terminal residue" evidence="2">
    <location>
        <position position="1"/>
    </location>
</feature>
<dbReference type="AlphaFoldDB" id="A0A6G0VN33"/>
<feature type="non-terminal residue" evidence="2">
    <location>
        <position position="268"/>
    </location>
</feature>
<proteinExistence type="predicted"/>
<evidence type="ECO:0000259" key="1">
    <source>
        <dbReference type="Pfam" id="PF13843"/>
    </source>
</evidence>
<gene>
    <name evidence="2" type="ORF">FWK35_00031224</name>
</gene>
<reference evidence="2 3" key="1">
    <citation type="submission" date="2019-08" db="EMBL/GenBank/DDBJ databases">
        <title>Whole genome of Aphis craccivora.</title>
        <authorList>
            <person name="Voronova N.V."/>
            <person name="Shulinski R.S."/>
            <person name="Bandarenka Y.V."/>
            <person name="Zhorov D.G."/>
            <person name="Warner D."/>
        </authorList>
    </citation>
    <scope>NUCLEOTIDE SEQUENCE [LARGE SCALE GENOMIC DNA]</scope>
    <source>
        <strain evidence="2">180601</strain>
        <tissue evidence="2">Whole Body</tissue>
    </source>
</reference>
<dbReference type="Proteomes" id="UP000478052">
    <property type="component" value="Unassembled WGS sequence"/>
</dbReference>
<accession>A0A6G0VN33</accession>
<dbReference type="InterPro" id="IPR029526">
    <property type="entry name" value="PGBD"/>
</dbReference>
<organism evidence="2 3">
    <name type="scientific">Aphis craccivora</name>
    <name type="common">Cowpea aphid</name>
    <dbReference type="NCBI Taxonomy" id="307492"/>
    <lineage>
        <taxon>Eukaryota</taxon>
        <taxon>Metazoa</taxon>
        <taxon>Ecdysozoa</taxon>
        <taxon>Arthropoda</taxon>
        <taxon>Hexapoda</taxon>
        <taxon>Insecta</taxon>
        <taxon>Pterygota</taxon>
        <taxon>Neoptera</taxon>
        <taxon>Paraneoptera</taxon>
        <taxon>Hemiptera</taxon>
        <taxon>Sternorrhyncha</taxon>
        <taxon>Aphidomorpha</taxon>
        <taxon>Aphidoidea</taxon>
        <taxon>Aphididae</taxon>
        <taxon>Aphidini</taxon>
        <taxon>Aphis</taxon>
        <taxon>Aphis</taxon>
    </lineage>
</organism>
<keyword evidence="3" id="KW-1185">Reference proteome</keyword>
<sequence length="268" mass="31225">PHLVSSDMTHTECVIEQLMEDHFYKGHSLFMDNYYNSVKLAHQLLEKKTYCTGTLRSNRTNNPKSWKDRREVLTISSEFKGETVEETNRRGTIKMKPETIVQYNRFMSGIDRQNQMMAYYPCERKTLRCVINSLLLIQSNTTIVPQIQMSSDTHFPNKYCASKGIRAETIYFCPKYEDNPGLCIEPCFERYHQNDTSVKLGAKHYQPPSNVRQPQDSAIIMILELKAPFHHNMGVARLNLHIRKARKIVYPTKYIQKGTEVIEIRLVA</sequence>
<feature type="domain" description="PiggyBac transposable element-derived protein" evidence="1">
    <location>
        <begin position="11"/>
        <end position="81"/>
    </location>
</feature>
<dbReference type="PANTHER" id="PTHR46599:SF3">
    <property type="entry name" value="PIGGYBAC TRANSPOSABLE ELEMENT-DERIVED PROTEIN 4"/>
    <property type="match status" value="1"/>
</dbReference>
<evidence type="ECO:0000313" key="3">
    <source>
        <dbReference type="Proteomes" id="UP000478052"/>
    </source>
</evidence>
<dbReference type="Pfam" id="PF13843">
    <property type="entry name" value="DDE_Tnp_1_7"/>
    <property type="match status" value="1"/>
</dbReference>
<dbReference type="PANTHER" id="PTHR46599">
    <property type="entry name" value="PIGGYBAC TRANSPOSABLE ELEMENT-DERIVED PROTEIN 4"/>
    <property type="match status" value="1"/>
</dbReference>
<comment type="caution">
    <text evidence="2">The sequence shown here is derived from an EMBL/GenBank/DDBJ whole genome shotgun (WGS) entry which is preliminary data.</text>
</comment>
<evidence type="ECO:0000313" key="2">
    <source>
        <dbReference type="EMBL" id="KAF0693161.1"/>
    </source>
</evidence>
<name>A0A6G0VN33_APHCR</name>